<evidence type="ECO:0000256" key="2">
    <source>
        <dbReference type="SAM" id="Phobius"/>
    </source>
</evidence>
<organism evidence="3 4">
    <name type="scientific">Smittium simulii</name>
    <dbReference type="NCBI Taxonomy" id="133385"/>
    <lineage>
        <taxon>Eukaryota</taxon>
        <taxon>Fungi</taxon>
        <taxon>Fungi incertae sedis</taxon>
        <taxon>Zoopagomycota</taxon>
        <taxon>Kickxellomycotina</taxon>
        <taxon>Harpellomycetes</taxon>
        <taxon>Harpellales</taxon>
        <taxon>Legeriomycetaceae</taxon>
        <taxon>Smittium</taxon>
    </lineage>
</organism>
<gene>
    <name evidence="3" type="ORF">BB561_003250</name>
</gene>
<keyword evidence="4" id="KW-1185">Reference proteome</keyword>
<evidence type="ECO:0000313" key="3">
    <source>
        <dbReference type="EMBL" id="PVU93498.1"/>
    </source>
</evidence>
<evidence type="ECO:0000313" key="4">
    <source>
        <dbReference type="Proteomes" id="UP000245383"/>
    </source>
</evidence>
<sequence length="137" mass="15548">MTRTKLKQKPKSIGTITDISPCEDTKAGGCKPYDIKVLFKKIDPQAEIQNLLEFENIVVPITCNKSKHSKHINPPIKPLADVPDTNNQNIYPESEPAKKKYIEQKKNCTMKLFWNCQIKIIFLTVVALQPSILKKNG</sequence>
<protein>
    <submittedName>
        <fullName evidence="3">Uncharacterized protein</fullName>
    </submittedName>
</protein>
<name>A0A2T9YMD5_9FUNG</name>
<dbReference type="AlphaFoldDB" id="A0A2T9YMD5"/>
<comment type="caution">
    <text evidence="3">The sequence shown here is derived from an EMBL/GenBank/DDBJ whole genome shotgun (WGS) entry which is preliminary data.</text>
</comment>
<proteinExistence type="predicted"/>
<evidence type="ECO:0000256" key="1">
    <source>
        <dbReference type="SAM" id="MobiDB-lite"/>
    </source>
</evidence>
<dbReference type="Proteomes" id="UP000245383">
    <property type="component" value="Unassembled WGS sequence"/>
</dbReference>
<keyword evidence="2" id="KW-1133">Transmembrane helix</keyword>
<dbReference type="EMBL" id="MBFR01000127">
    <property type="protein sequence ID" value="PVU93498.1"/>
    <property type="molecule type" value="Genomic_DNA"/>
</dbReference>
<keyword evidence="2" id="KW-0472">Membrane</keyword>
<reference evidence="3 4" key="1">
    <citation type="journal article" date="2018" name="MBio">
        <title>Comparative Genomics Reveals the Core Gene Toolbox for the Fungus-Insect Symbiosis.</title>
        <authorList>
            <person name="Wang Y."/>
            <person name="Stata M."/>
            <person name="Wang W."/>
            <person name="Stajich J.E."/>
            <person name="White M.M."/>
            <person name="Moncalvo J.M."/>
        </authorList>
    </citation>
    <scope>NUCLEOTIDE SEQUENCE [LARGE SCALE GENOMIC DNA]</scope>
    <source>
        <strain evidence="3 4">SWE-8-4</strain>
    </source>
</reference>
<feature type="transmembrane region" description="Helical" evidence="2">
    <location>
        <begin position="112"/>
        <end position="132"/>
    </location>
</feature>
<feature type="region of interest" description="Disordered" evidence="1">
    <location>
        <begin position="66"/>
        <end position="92"/>
    </location>
</feature>
<keyword evidence="2" id="KW-0812">Transmembrane</keyword>
<accession>A0A2T9YMD5</accession>